<evidence type="ECO:0000313" key="3">
    <source>
        <dbReference type="Proteomes" id="UP000221011"/>
    </source>
</evidence>
<keyword evidence="1" id="KW-1133">Transmembrane helix</keyword>
<evidence type="ECO:0000313" key="2">
    <source>
        <dbReference type="EMBL" id="ATL27344.1"/>
    </source>
</evidence>
<feature type="transmembrane region" description="Helical" evidence="1">
    <location>
        <begin position="20"/>
        <end position="43"/>
    </location>
</feature>
<dbReference type="AlphaFoldDB" id="A0A291Q7D5"/>
<keyword evidence="1" id="KW-0812">Transmembrane</keyword>
<proteinExistence type="predicted"/>
<protein>
    <submittedName>
        <fullName evidence="2">Uncharacterized protein</fullName>
    </submittedName>
</protein>
<reference evidence="2 3" key="1">
    <citation type="submission" date="2017-08" db="EMBL/GenBank/DDBJ databases">
        <title>Complete Genome Sequence of Streptomyces formicae KY5, the formicamycin producer.</title>
        <authorList>
            <person name="Holmes N.A."/>
            <person name="Devine R."/>
            <person name="Qin Z."/>
            <person name="Seipke R.F."/>
            <person name="Wilkinson B."/>
            <person name="Hutchings M.I."/>
        </authorList>
    </citation>
    <scope>NUCLEOTIDE SEQUENCE [LARGE SCALE GENOMIC DNA]</scope>
    <source>
        <strain evidence="2 3">KY5</strain>
    </source>
</reference>
<name>A0A291Q7D5_9ACTN</name>
<dbReference type="Pfam" id="PF19857">
    <property type="entry name" value="DUF6332"/>
    <property type="match status" value="1"/>
</dbReference>
<organism evidence="2 3">
    <name type="scientific">Streptomyces formicae</name>
    <dbReference type="NCBI Taxonomy" id="1616117"/>
    <lineage>
        <taxon>Bacteria</taxon>
        <taxon>Bacillati</taxon>
        <taxon>Actinomycetota</taxon>
        <taxon>Actinomycetes</taxon>
        <taxon>Kitasatosporales</taxon>
        <taxon>Streptomycetaceae</taxon>
        <taxon>Streptomyces</taxon>
    </lineage>
</organism>
<accession>A0A291Q7D5</accession>
<dbReference type="InterPro" id="IPR046295">
    <property type="entry name" value="DUF6332"/>
</dbReference>
<evidence type="ECO:0000256" key="1">
    <source>
        <dbReference type="SAM" id="Phobius"/>
    </source>
</evidence>
<dbReference type="Proteomes" id="UP000221011">
    <property type="component" value="Chromosome"/>
</dbReference>
<dbReference type="EMBL" id="CP022685">
    <property type="protein sequence ID" value="ATL27344.1"/>
    <property type="molecule type" value="Genomic_DNA"/>
</dbReference>
<keyword evidence="3" id="KW-1185">Reference proteome</keyword>
<keyword evidence="1" id="KW-0472">Membrane</keyword>
<dbReference type="KEGG" id="sfk:KY5_2326c"/>
<dbReference type="RefSeq" id="WP_098242184.1">
    <property type="nucleotide sequence ID" value="NZ_CP022685.1"/>
</dbReference>
<sequence>MDKGRESRWEKDAMTVEIMFALISAAFVAGGVFFVVLVPALVWDLSAGVDKGFQVVAGVLGLGAAGWRVVHVLGRYDRYRRAGR</sequence>
<feature type="transmembrane region" description="Helical" evidence="1">
    <location>
        <begin position="55"/>
        <end position="74"/>
    </location>
</feature>
<gene>
    <name evidence="2" type="ORF">KY5_2326c</name>
</gene>